<reference evidence="1 2" key="1">
    <citation type="submission" date="2021-02" db="EMBL/GenBank/DDBJ databases">
        <title>Complete genome of Desulfoluna sp. strain ASN36.</title>
        <authorList>
            <person name="Takahashi A."/>
            <person name="Kojima H."/>
            <person name="Fukui M."/>
        </authorList>
    </citation>
    <scope>NUCLEOTIDE SEQUENCE [LARGE SCALE GENOMIC DNA]</scope>
    <source>
        <strain evidence="1 2">ASN36</strain>
    </source>
</reference>
<dbReference type="EMBL" id="AP024488">
    <property type="protein sequence ID" value="BCS97451.1"/>
    <property type="molecule type" value="Genomic_DNA"/>
</dbReference>
<protein>
    <submittedName>
        <fullName evidence="1">Uncharacterized protein</fullName>
    </submittedName>
</protein>
<name>A0ABN6F646_9BACT</name>
<dbReference type="RefSeq" id="WP_236888876.1">
    <property type="nucleotide sequence ID" value="NZ_AP024488.1"/>
</dbReference>
<proteinExistence type="predicted"/>
<organism evidence="1 2">
    <name type="scientific">Desulfoluna limicola</name>
    <dbReference type="NCBI Taxonomy" id="2810562"/>
    <lineage>
        <taxon>Bacteria</taxon>
        <taxon>Pseudomonadati</taxon>
        <taxon>Thermodesulfobacteriota</taxon>
        <taxon>Desulfobacteria</taxon>
        <taxon>Desulfobacterales</taxon>
        <taxon>Desulfolunaceae</taxon>
        <taxon>Desulfoluna</taxon>
    </lineage>
</organism>
<evidence type="ECO:0000313" key="2">
    <source>
        <dbReference type="Proteomes" id="UP001320148"/>
    </source>
</evidence>
<evidence type="ECO:0000313" key="1">
    <source>
        <dbReference type="EMBL" id="BCS97451.1"/>
    </source>
</evidence>
<sequence>MNNVKGGAVVQIELNLGRHCIATEVKRLHTRRISDYFKGRGNRDIIESEITLLTRALDELDLPALRGAHRLLAGGEVAHVVLSGCGEAPLSITLEGESLDLSGYAKDG</sequence>
<keyword evidence="2" id="KW-1185">Reference proteome</keyword>
<gene>
    <name evidence="1" type="ORF">DSLASN_30830</name>
</gene>
<dbReference type="Proteomes" id="UP001320148">
    <property type="component" value="Chromosome"/>
</dbReference>
<accession>A0ABN6F646</accession>